<protein>
    <submittedName>
        <fullName evidence="1">Retroelement pol polyprotein</fullName>
    </submittedName>
</protein>
<evidence type="ECO:0000313" key="1">
    <source>
        <dbReference type="EMBL" id="CEG40177.1"/>
    </source>
</evidence>
<dbReference type="PANTHER" id="PTHR15503">
    <property type="entry name" value="LDOC1 RELATED"/>
    <property type="match status" value="1"/>
</dbReference>
<accession>A0A0P1AI57</accession>
<dbReference type="InterPro" id="IPR021109">
    <property type="entry name" value="Peptidase_aspartic_dom_sf"/>
</dbReference>
<dbReference type="InterPro" id="IPR032567">
    <property type="entry name" value="RTL1-rel"/>
</dbReference>
<dbReference type="EMBL" id="CCYD01000468">
    <property type="protein sequence ID" value="CEG40177.1"/>
    <property type="molecule type" value="Genomic_DNA"/>
</dbReference>
<reference evidence="2" key="1">
    <citation type="submission" date="2014-09" db="EMBL/GenBank/DDBJ databases">
        <authorList>
            <person name="Sharma Rahul"/>
            <person name="Thines Marco"/>
        </authorList>
    </citation>
    <scope>NUCLEOTIDE SEQUENCE [LARGE SCALE GENOMIC DNA]</scope>
</reference>
<dbReference type="SUPFAM" id="SSF50630">
    <property type="entry name" value="Acid proteases"/>
    <property type="match status" value="1"/>
</dbReference>
<dbReference type="Proteomes" id="UP000054928">
    <property type="component" value="Unassembled WGS sequence"/>
</dbReference>
<evidence type="ECO:0000313" key="2">
    <source>
        <dbReference type="Proteomes" id="UP000054928"/>
    </source>
</evidence>
<organism evidence="1 2">
    <name type="scientific">Plasmopara halstedii</name>
    <name type="common">Downy mildew of sunflower</name>
    <dbReference type="NCBI Taxonomy" id="4781"/>
    <lineage>
        <taxon>Eukaryota</taxon>
        <taxon>Sar</taxon>
        <taxon>Stramenopiles</taxon>
        <taxon>Oomycota</taxon>
        <taxon>Peronosporomycetes</taxon>
        <taxon>Peronosporales</taxon>
        <taxon>Peronosporaceae</taxon>
        <taxon>Plasmopara</taxon>
    </lineage>
</organism>
<dbReference type="OrthoDB" id="121136at2759"/>
<name>A0A0P1AI57_PLAHL</name>
<dbReference type="AlphaFoldDB" id="A0A0P1AI57"/>
<dbReference type="Gene3D" id="2.40.70.10">
    <property type="entry name" value="Acid Proteases"/>
    <property type="match status" value="1"/>
</dbReference>
<dbReference type="PANTHER" id="PTHR15503:SF22">
    <property type="entry name" value="TRANSPOSON TY3-I GAG POLYPROTEIN"/>
    <property type="match status" value="1"/>
</dbReference>
<sequence length="231" mass="26827">MRHEDDDEEMELGIMNVKINNVTVSDNSSELIRKDAYIGGKQVKELIDSGADHNIIRPHLGQNLYQRRTVRVMRFDGSSTDKIKMEGQVYKDVVLTEWELTEQQDIILGKPWLVQYNPRIDWRTHTIELPTFLAPVESEEFKERVNQGYYAKVYSMSIKKKETEPVPAPIHQVLDEFPQVSPDQLPDVLLWRQDIRHEILLKQDAKPSTGAPFRLSKVEQEALDNFVDDLV</sequence>
<keyword evidence="2" id="KW-1185">Reference proteome</keyword>
<dbReference type="GeneID" id="36405444"/>
<dbReference type="RefSeq" id="XP_024576546.1">
    <property type="nucleotide sequence ID" value="XM_024725807.1"/>
</dbReference>
<dbReference type="CDD" id="cd00303">
    <property type="entry name" value="retropepsin_like"/>
    <property type="match status" value="1"/>
</dbReference>
<proteinExistence type="predicted"/>